<name>A0A812XNC3_SYMPI</name>
<organism evidence="1 2">
    <name type="scientific">Symbiodinium pilosum</name>
    <name type="common">Dinoflagellate</name>
    <dbReference type="NCBI Taxonomy" id="2952"/>
    <lineage>
        <taxon>Eukaryota</taxon>
        <taxon>Sar</taxon>
        <taxon>Alveolata</taxon>
        <taxon>Dinophyceae</taxon>
        <taxon>Suessiales</taxon>
        <taxon>Symbiodiniaceae</taxon>
        <taxon>Symbiodinium</taxon>
    </lineage>
</organism>
<dbReference type="OrthoDB" id="440567at2759"/>
<evidence type="ECO:0000313" key="2">
    <source>
        <dbReference type="Proteomes" id="UP000649617"/>
    </source>
</evidence>
<proteinExistence type="predicted"/>
<sequence>MALRDARYDSICSYKCLAICNERAPNNEDYCQKACKTYCENSKEEKELDTGVKKGSMVDKILEKSRKKKFDANRQDNAKTEKLDLWLGSQIALTNESDYANGIKETGRIREMLKR</sequence>
<reference evidence="1" key="1">
    <citation type="submission" date="2021-02" db="EMBL/GenBank/DDBJ databases">
        <authorList>
            <person name="Dougan E. K."/>
            <person name="Rhodes N."/>
            <person name="Thang M."/>
            <person name="Chan C."/>
        </authorList>
    </citation>
    <scope>NUCLEOTIDE SEQUENCE</scope>
</reference>
<keyword evidence="2" id="KW-1185">Reference proteome</keyword>
<comment type="caution">
    <text evidence="1">The sequence shown here is derived from an EMBL/GenBank/DDBJ whole genome shotgun (WGS) entry which is preliminary data.</text>
</comment>
<dbReference type="EMBL" id="CAJNIZ010046048">
    <property type="protein sequence ID" value="CAE7737754.1"/>
    <property type="molecule type" value="Genomic_DNA"/>
</dbReference>
<protein>
    <submittedName>
        <fullName evidence="1">Uncharacterized protein</fullName>
    </submittedName>
</protein>
<dbReference type="AlphaFoldDB" id="A0A812XNC3"/>
<accession>A0A812XNC3</accession>
<evidence type="ECO:0000313" key="1">
    <source>
        <dbReference type="EMBL" id="CAE7737754.1"/>
    </source>
</evidence>
<dbReference type="Proteomes" id="UP000649617">
    <property type="component" value="Unassembled WGS sequence"/>
</dbReference>
<gene>
    <name evidence="1" type="ORF">SPIL2461_LOCUS21206</name>
</gene>